<evidence type="ECO:0000313" key="1">
    <source>
        <dbReference type="EMBL" id="TKW51807.1"/>
    </source>
</evidence>
<dbReference type="PANTHER" id="PTHR10622:SF10">
    <property type="entry name" value="HET DOMAIN-CONTAINING PROTEIN"/>
    <property type="match status" value="1"/>
</dbReference>
<dbReference type="EMBL" id="PJEX01000281">
    <property type="protein sequence ID" value="TKW51807.1"/>
    <property type="molecule type" value="Genomic_DNA"/>
</dbReference>
<accession>A0A4U6XD93</accession>
<dbReference type="PANTHER" id="PTHR10622">
    <property type="entry name" value="HET DOMAIN-CONTAINING PROTEIN"/>
    <property type="match status" value="1"/>
</dbReference>
<gene>
    <name evidence="1" type="ORF">CTA1_1854</name>
</gene>
<reference evidence="1 2" key="1">
    <citation type="journal article" date="2019" name="PLoS ONE">
        <title>Comparative genome analysis indicates high evolutionary potential of pathogenicity genes in Colletotrichum tanaceti.</title>
        <authorList>
            <person name="Lelwala R.V."/>
            <person name="Korhonen P.K."/>
            <person name="Young N.D."/>
            <person name="Scott J.B."/>
            <person name="Ades P.A."/>
            <person name="Gasser R.B."/>
            <person name="Taylor P.W.J."/>
        </authorList>
    </citation>
    <scope>NUCLEOTIDE SEQUENCE [LARGE SCALE GENOMIC DNA]</scope>
    <source>
        <strain evidence="1">BRIP57314</strain>
    </source>
</reference>
<proteinExistence type="predicted"/>
<keyword evidence="2" id="KW-1185">Reference proteome</keyword>
<organism evidence="1 2">
    <name type="scientific">Colletotrichum tanaceti</name>
    <dbReference type="NCBI Taxonomy" id="1306861"/>
    <lineage>
        <taxon>Eukaryota</taxon>
        <taxon>Fungi</taxon>
        <taxon>Dikarya</taxon>
        <taxon>Ascomycota</taxon>
        <taxon>Pezizomycotina</taxon>
        <taxon>Sordariomycetes</taxon>
        <taxon>Hypocreomycetidae</taxon>
        <taxon>Glomerellales</taxon>
        <taxon>Glomerellaceae</taxon>
        <taxon>Colletotrichum</taxon>
        <taxon>Colletotrichum destructivum species complex</taxon>
    </lineage>
</organism>
<dbReference type="OrthoDB" id="4814491at2759"/>
<feature type="non-terminal residue" evidence="1">
    <location>
        <position position="1"/>
    </location>
</feature>
<dbReference type="Proteomes" id="UP000310108">
    <property type="component" value="Unassembled WGS sequence"/>
</dbReference>
<protein>
    <submittedName>
        <fullName evidence="1">Uncharacterized protein</fullName>
    </submittedName>
</protein>
<comment type="caution">
    <text evidence="1">The sequence shown here is derived from an EMBL/GenBank/DDBJ whole genome shotgun (WGS) entry which is preliminary data.</text>
</comment>
<dbReference type="AlphaFoldDB" id="A0A4U6XD93"/>
<evidence type="ECO:0000313" key="2">
    <source>
        <dbReference type="Proteomes" id="UP000310108"/>
    </source>
</evidence>
<name>A0A4U6XD93_9PEZI</name>
<dbReference type="STRING" id="1306861.A0A4U6XD93"/>
<sequence length="247" mass="27222">RYESHKYRNSGARRVPRLTPGALRDPISHEVSFEEMIIVNCQKEASSEARSSIMQNHGFEKIRATCAKATGDGFSIDKKSSAELSEAINSMFRYYEASDGRLDVPKPEWTLDASAVSPDLEVEWLHGNFAHSLGVGYKGLVQVVALGWCARATGEQEGFLLVFGNDWGHVVYETEISDSGVAIGELSAGSGPALQRAVPITQKFKHSDRVVLRLRTTAMVASFRRRGSSEEHWTLKLTTSQMARGSS</sequence>